<feature type="compositionally biased region" description="Gly residues" evidence="1">
    <location>
        <begin position="217"/>
        <end position="227"/>
    </location>
</feature>
<gene>
    <name evidence="2" type="ORF">B0H65DRAFT_577112</name>
</gene>
<proteinExistence type="predicted"/>
<dbReference type="EMBL" id="JAUEPP010000005">
    <property type="protein sequence ID" value="KAK3343192.1"/>
    <property type="molecule type" value="Genomic_DNA"/>
</dbReference>
<name>A0AAE0JDL0_9PEZI</name>
<reference evidence="2" key="1">
    <citation type="journal article" date="2023" name="Mol. Phylogenet. Evol.">
        <title>Genome-scale phylogeny and comparative genomics of the fungal order Sordariales.</title>
        <authorList>
            <person name="Hensen N."/>
            <person name="Bonometti L."/>
            <person name="Westerberg I."/>
            <person name="Brannstrom I.O."/>
            <person name="Guillou S."/>
            <person name="Cros-Aarteil S."/>
            <person name="Calhoun S."/>
            <person name="Haridas S."/>
            <person name="Kuo A."/>
            <person name="Mondo S."/>
            <person name="Pangilinan J."/>
            <person name="Riley R."/>
            <person name="LaButti K."/>
            <person name="Andreopoulos B."/>
            <person name="Lipzen A."/>
            <person name="Chen C."/>
            <person name="Yan M."/>
            <person name="Daum C."/>
            <person name="Ng V."/>
            <person name="Clum A."/>
            <person name="Steindorff A."/>
            <person name="Ohm R.A."/>
            <person name="Martin F."/>
            <person name="Silar P."/>
            <person name="Natvig D.O."/>
            <person name="Lalanne C."/>
            <person name="Gautier V."/>
            <person name="Ament-Velasquez S.L."/>
            <person name="Kruys A."/>
            <person name="Hutchinson M.I."/>
            <person name="Powell A.J."/>
            <person name="Barry K."/>
            <person name="Miller A.N."/>
            <person name="Grigoriev I.V."/>
            <person name="Debuchy R."/>
            <person name="Gladieux P."/>
            <person name="Hiltunen Thoren M."/>
            <person name="Johannesson H."/>
        </authorList>
    </citation>
    <scope>NUCLEOTIDE SEQUENCE</scope>
    <source>
        <strain evidence="2">CBS 560.94</strain>
    </source>
</reference>
<dbReference type="GeneID" id="87867834"/>
<feature type="region of interest" description="Disordered" evidence="1">
    <location>
        <begin position="213"/>
        <end position="286"/>
    </location>
</feature>
<dbReference type="AlphaFoldDB" id="A0AAE0JDL0"/>
<accession>A0AAE0JDL0</accession>
<reference evidence="2" key="2">
    <citation type="submission" date="2023-06" db="EMBL/GenBank/DDBJ databases">
        <authorList>
            <consortium name="Lawrence Berkeley National Laboratory"/>
            <person name="Haridas S."/>
            <person name="Hensen N."/>
            <person name="Bonometti L."/>
            <person name="Westerberg I."/>
            <person name="Brannstrom I.O."/>
            <person name="Guillou S."/>
            <person name="Cros-Aarteil S."/>
            <person name="Calhoun S."/>
            <person name="Kuo A."/>
            <person name="Mondo S."/>
            <person name="Pangilinan J."/>
            <person name="Riley R."/>
            <person name="Labutti K."/>
            <person name="Andreopoulos B."/>
            <person name="Lipzen A."/>
            <person name="Chen C."/>
            <person name="Yanf M."/>
            <person name="Daum C."/>
            <person name="Ng V."/>
            <person name="Clum A."/>
            <person name="Steindorff A."/>
            <person name="Ohm R."/>
            <person name="Martin F."/>
            <person name="Silar P."/>
            <person name="Natvig D."/>
            <person name="Lalanne C."/>
            <person name="Gautier V."/>
            <person name="Ament-Velasquez S.L."/>
            <person name="Kruys A."/>
            <person name="Hutchinson M.I."/>
            <person name="Powell A.J."/>
            <person name="Barry K."/>
            <person name="Miller A.N."/>
            <person name="Grigoriev I.V."/>
            <person name="Debuchy R."/>
            <person name="Gladieux P."/>
            <person name="Thoren M.H."/>
            <person name="Johannesson H."/>
        </authorList>
    </citation>
    <scope>NUCLEOTIDE SEQUENCE</scope>
    <source>
        <strain evidence="2">CBS 560.94</strain>
    </source>
</reference>
<evidence type="ECO:0000313" key="3">
    <source>
        <dbReference type="Proteomes" id="UP001278500"/>
    </source>
</evidence>
<feature type="compositionally biased region" description="Gly residues" evidence="1">
    <location>
        <begin position="275"/>
        <end position="286"/>
    </location>
</feature>
<evidence type="ECO:0000313" key="2">
    <source>
        <dbReference type="EMBL" id="KAK3343192.1"/>
    </source>
</evidence>
<dbReference type="RefSeq" id="XP_062680985.1">
    <property type="nucleotide sequence ID" value="XM_062830680.1"/>
</dbReference>
<keyword evidence="3" id="KW-1185">Reference proteome</keyword>
<comment type="caution">
    <text evidence="2">The sequence shown here is derived from an EMBL/GenBank/DDBJ whole genome shotgun (WGS) entry which is preliminary data.</text>
</comment>
<organism evidence="2 3">
    <name type="scientific">Neurospora tetraspora</name>
    <dbReference type="NCBI Taxonomy" id="94610"/>
    <lineage>
        <taxon>Eukaryota</taxon>
        <taxon>Fungi</taxon>
        <taxon>Dikarya</taxon>
        <taxon>Ascomycota</taxon>
        <taxon>Pezizomycotina</taxon>
        <taxon>Sordariomycetes</taxon>
        <taxon>Sordariomycetidae</taxon>
        <taxon>Sordariales</taxon>
        <taxon>Sordariaceae</taxon>
        <taxon>Neurospora</taxon>
    </lineage>
</organism>
<dbReference type="Proteomes" id="UP001278500">
    <property type="component" value="Unassembled WGS sequence"/>
</dbReference>
<sequence>MHPSELLYPGDRALFTFTERPPHSTKQSRWYFGISSHTSDGHTPDLHNPFHPDHQWIIYECIPVQTDQTSSQPAQPLTSFAVHRPINDDRPLSTLNVLLPSSQPPFLGAVTTQIIRDQWQASFHLLCHLDDKLWFWVRDNLVHHFLTGKSIEAEDGIVKDGQDFVKIVLAEGMRDEGIISDEEFDEWWESVYCYYKEYREVKGFEVGRVREREEGVGGDGAGNGVGQRSGERMPGRLGPEGVVVSPVPMILPMPTPRRSGGRVGSGRGRERGGGGEDGVPGSSDGG</sequence>
<protein>
    <submittedName>
        <fullName evidence="2">Uncharacterized protein</fullName>
    </submittedName>
</protein>
<evidence type="ECO:0000256" key="1">
    <source>
        <dbReference type="SAM" id="MobiDB-lite"/>
    </source>
</evidence>